<gene>
    <name evidence="2" type="ORF">G2W53_000569</name>
</gene>
<keyword evidence="3" id="KW-1185">Reference proteome</keyword>
<accession>A0A834XG02</accession>
<dbReference type="AlphaFoldDB" id="A0A834XG02"/>
<evidence type="ECO:0000313" key="3">
    <source>
        <dbReference type="Proteomes" id="UP000634136"/>
    </source>
</evidence>
<feature type="compositionally biased region" description="Basic residues" evidence="1">
    <location>
        <begin position="35"/>
        <end position="45"/>
    </location>
</feature>
<comment type="caution">
    <text evidence="2">The sequence shown here is derived from an EMBL/GenBank/DDBJ whole genome shotgun (WGS) entry which is preliminary data.</text>
</comment>
<sequence>MTRRRFSILVIIGLAALFRGYVPLMVDPSKPNNDKKKKRKLPHRKLPSEVGGESDASKELRTDVGDETKVEARQQIDTSDEEWTLLLTRSKCWVCLDPPWEQKGLFEPLLTAGTGKKNLRERERCCYGGMKLRIGNHHTISYEFQKKNL</sequence>
<protein>
    <submittedName>
        <fullName evidence="2">Uncharacterized protein</fullName>
    </submittedName>
</protein>
<name>A0A834XG02_9FABA</name>
<evidence type="ECO:0000313" key="2">
    <source>
        <dbReference type="EMBL" id="KAF7843664.1"/>
    </source>
</evidence>
<dbReference type="Proteomes" id="UP000634136">
    <property type="component" value="Unassembled WGS sequence"/>
</dbReference>
<dbReference type="EMBL" id="JAAIUW010000001">
    <property type="protein sequence ID" value="KAF7843664.1"/>
    <property type="molecule type" value="Genomic_DNA"/>
</dbReference>
<reference evidence="2" key="1">
    <citation type="submission" date="2020-09" db="EMBL/GenBank/DDBJ databases">
        <title>Genome-Enabled Discovery of Anthraquinone Biosynthesis in Senna tora.</title>
        <authorList>
            <person name="Kang S.-H."/>
            <person name="Pandey R.P."/>
            <person name="Lee C.-M."/>
            <person name="Sim J.-S."/>
            <person name="Jeong J.-T."/>
            <person name="Choi B.-S."/>
            <person name="Jung M."/>
            <person name="Ginzburg D."/>
            <person name="Zhao K."/>
            <person name="Won S.Y."/>
            <person name="Oh T.-J."/>
            <person name="Yu Y."/>
            <person name="Kim N.-H."/>
            <person name="Lee O.R."/>
            <person name="Lee T.-H."/>
            <person name="Bashyal P."/>
            <person name="Kim T.-S."/>
            <person name="Lee W.-H."/>
            <person name="Kawkins C."/>
            <person name="Kim C.-K."/>
            <person name="Kim J.S."/>
            <person name="Ahn B.O."/>
            <person name="Rhee S.Y."/>
            <person name="Sohng J.K."/>
        </authorList>
    </citation>
    <scope>NUCLEOTIDE SEQUENCE</scope>
    <source>
        <tissue evidence="2">Leaf</tissue>
    </source>
</reference>
<organism evidence="2 3">
    <name type="scientific">Senna tora</name>
    <dbReference type="NCBI Taxonomy" id="362788"/>
    <lineage>
        <taxon>Eukaryota</taxon>
        <taxon>Viridiplantae</taxon>
        <taxon>Streptophyta</taxon>
        <taxon>Embryophyta</taxon>
        <taxon>Tracheophyta</taxon>
        <taxon>Spermatophyta</taxon>
        <taxon>Magnoliopsida</taxon>
        <taxon>eudicotyledons</taxon>
        <taxon>Gunneridae</taxon>
        <taxon>Pentapetalae</taxon>
        <taxon>rosids</taxon>
        <taxon>fabids</taxon>
        <taxon>Fabales</taxon>
        <taxon>Fabaceae</taxon>
        <taxon>Caesalpinioideae</taxon>
        <taxon>Cassia clade</taxon>
        <taxon>Senna</taxon>
    </lineage>
</organism>
<proteinExistence type="predicted"/>
<feature type="compositionally biased region" description="Basic and acidic residues" evidence="1">
    <location>
        <begin position="55"/>
        <end position="66"/>
    </location>
</feature>
<feature type="region of interest" description="Disordered" evidence="1">
    <location>
        <begin position="28"/>
        <end position="66"/>
    </location>
</feature>
<evidence type="ECO:0000256" key="1">
    <source>
        <dbReference type="SAM" id="MobiDB-lite"/>
    </source>
</evidence>